<accession>A0A4V2QBS4</accession>
<protein>
    <submittedName>
        <fullName evidence="1">Stage V sporulation protein AD</fullName>
    </submittedName>
</protein>
<dbReference type="Proteomes" id="UP000295184">
    <property type="component" value="Unassembled WGS sequence"/>
</dbReference>
<dbReference type="InterPro" id="IPR010894">
    <property type="entry name" value="SpoVAD"/>
</dbReference>
<dbReference type="InterPro" id="IPR016039">
    <property type="entry name" value="Thiolase-like"/>
</dbReference>
<dbReference type="STRING" id="1650663.GCA_001486665_00877"/>
<gene>
    <name evidence="1" type="ORF">EDD77_11136</name>
</gene>
<proteinExistence type="predicted"/>
<reference evidence="1 2" key="1">
    <citation type="submission" date="2019-03" db="EMBL/GenBank/DDBJ databases">
        <title>Genomic Encyclopedia of Type Strains, Phase IV (KMG-IV): sequencing the most valuable type-strain genomes for metagenomic binning, comparative biology and taxonomic classification.</title>
        <authorList>
            <person name="Goeker M."/>
        </authorList>
    </citation>
    <scope>NUCLEOTIDE SEQUENCE [LARGE SCALE GENOMIC DNA]</scope>
    <source>
        <strain evidence="1 2">DSM 100451</strain>
    </source>
</reference>
<sequence>MTNAVRTGDTICFRNPPSVSAFAAVGGKRESEGPLAAKFDLLFEENTLGELTWEKAESRLQRYCLDLALKKGRCTPGMLDLVLGGDLQNQCTATGYTMRELDAPLAGLYGACSTMAEAVGLAACLAAGGCVNRAAAMASSHFCAAERQFRTPLTYGGKRTPTAQWTATAAGCCLVEPEGNGPFVRAVTFGRVRDYEICDINNMGAAMAPAAAETILRYCEDTGNTPARFDAVYTGDLGIVGTRLLKELLEKEDVDLKNHRDCGLTLYDVEHQDVQAGGSGAGCSAGVLCASVLPALQKGEMKRVLFLSTGALMSQITFLQGESIPGVAHLVELTSQREETI</sequence>
<dbReference type="InterPro" id="IPR038369">
    <property type="entry name" value="SpoVAD_sf"/>
</dbReference>
<name>A0A4V2QBS4_9FIRM</name>
<dbReference type="GeneID" id="97380077"/>
<dbReference type="NCBIfam" id="NF006160">
    <property type="entry name" value="PRK08304.1"/>
    <property type="match status" value="1"/>
</dbReference>
<dbReference type="AlphaFoldDB" id="A0A4V2QBS4"/>
<evidence type="ECO:0000313" key="2">
    <source>
        <dbReference type="Proteomes" id="UP000295184"/>
    </source>
</evidence>
<evidence type="ECO:0000313" key="1">
    <source>
        <dbReference type="EMBL" id="TCL57042.1"/>
    </source>
</evidence>
<dbReference type="OrthoDB" id="9770068at2"/>
<dbReference type="SUPFAM" id="SSF53901">
    <property type="entry name" value="Thiolase-like"/>
    <property type="match status" value="1"/>
</dbReference>
<dbReference type="GO" id="GO:0016746">
    <property type="term" value="F:acyltransferase activity"/>
    <property type="evidence" value="ECO:0007669"/>
    <property type="project" value="InterPro"/>
</dbReference>
<comment type="caution">
    <text evidence="1">The sequence shown here is derived from an EMBL/GenBank/DDBJ whole genome shotgun (WGS) entry which is preliminary data.</text>
</comment>
<dbReference type="Gene3D" id="3.40.47.40">
    <property type="entry name" value="Stage V sporulation protein AD"/>
    <property type="match status" value="1"/>
</dbReference>
<organism evidence="1 2">
    <name type="scientific">Allofournierella massiliensis</name>
    <dbReference type="NCBI Taxonomy" id="1650663"/>
    <lineage>
        <taxon>Bacteria</taxon>
        <taxon>Bacillati</taxon>
        <taxon>Bacillota</taxon>
        <taxon>Clostridia</taxon>
        <taxon>Eubacteriales</taxon>
        <taxon>Oscillospiraceae</taxon>
        <taxon>Allofournierella</taxon>
    </lineage>
</organism>
<dbReference type="EMBL" id="SLUM01000011">
    <property type="protein sequence ID" value="TCL57042.1"/>
    <property type="molecule type" value="Genomic_DNA"/>
</dbReference>
<dbReference type="RefSeq" id="WP_058963374.1">
    <property type="nucleotide sequence ID" value="NZ_CABKVM010000014.1"/>
</dbReference>
<dbReference type="Pfam" id="PF07451">
    <property type="entry name" value="SpoVAD"/>
    <property type="match status" value="1"/>
</dbReference>